<reference evidence="2" key="1">
    <citation type="submission" date="2015-07" db="EMBL/GenBank/DDBJ databases">
        <title>Complete genome sequence and phylogenetic analysis of Limnochorda pilosa.</title>
        <authorList>
            <person name="Watanabe M."/>
            <person name="Kojima H."/>
            <person name="Fukui M."/>
        </authorList>
    </citation>
    <scope>NUCLEOTIDE SEQUENCE [LARGE SCALE GENOMIC DNA]</scope>
    <source>
        <strain evidence="2">HC45</strain>
    </source>
</reference>
<sequence length="361" mass="38902">MQGTAPRCLPLTSQTTVTTRVAGKDAAATSVATAESGWPEPGIPELRAGVAIVVRGDGSHFQDALVASALMHHPRNGPILFTDPNNLDPIVAAELHRLSPRGVEIPMPDDQDRPVGVQVFLVGDLGRLIEQQVQRLGFRTLRLQGDDVFETAALVARLLGPPATLILASGETFVEALPAAAWSAHMGQPVLLTRRDQLPPPTTQTIQTAGNPNVYLVGSERTISAAVERTVRELTEGIVARISGATPAEISVELSRFRSPAGDFGWGITEPAGWGFRFSAVDAWQSAVAGNVFSHLEHHAPLLLVERDRIPGAVEEYIRSVNPRHPEPQPPFMHGFVVGPPEEVACAVQFRLEFLLRTVIE</sequence>
<name>A0A0K2SR37_LIMPI</name>
<dbReference type="Proteomes" id="UP000065807">
    <property type="component" value="Chromosome"/>
</dbReference>
<dbReference type="GO" id="GO:0030288">
    <property type="term" value="C:outer membrane-bounded periplasmic space"/>
    <property type="evidence" value="ECO:0007669"/>
    <property type="project" value="TreeGrafter"/>
</dbReference>
<dbReference type="AlphaFoldDB" id="A0A0K2SR37"/>
<keyword evidence="2" id="KW-1185">Reference proteome</keyword>
<dbReference type="InterPro" id="IPR051922">
    <property type="entry name" value="Bact_Sporulation_Assoc"/>
</dbReference>
<evidence type="ECO:0000313" key="2">
    <source>
        <dbReference type="Proteomes" id="UP000065807"/>
    </source>
</evidence>
<dbReference type="STRING" id="1555112.LIP_3472"/>
<dbReference type="PANTHER" id="PTHR30032:SF4">
    <property type="entry name" value="AMIDASE ENHANCER"/>
    <property type="match status" value="1"/>
</dbReference>
<proteinExistence type="predicted"/>
<dbReference type="PANTHER" id="PTHR30032">
    <property type="entry name" value="N-ACETYLMURAMOYL-L-ALANINE AMIDASE-RELATED"/>
    <property type="match status" value="1"/>
</dbReference>
<gene>
    <name evidence="1" type="ORF">LIP_3472</name>
</gene>
<organism evidence="1 2">
    <name type="scientific">Limnochorda pilosa</name>
    <dbReference type="NCBI Taxonomy" id="1555112"/>
    <lineage>
        <taxon>Bacteria</taxon>
        <taxon>Bacillati</taxon>
        <taxon>Bacillota</taxon>
        <taxon>Limnochordia</taxon>
        <taxon>Limnochordales</taxon>
        <taxon>Limnochordaceae</taxon>
        <taxon>Limnochorda</taxon>
    </lineage>
</organism>
<accession>A0A0K2SR37</accession>
<dbReference type="Pfam" id="PF04122">
    <property type="entry name" value="CW_binding_2"/>
    <property type="match status" value="2"/>
</dbReference>
<dbReference type="KEGG" id="lpil:LIP_3472"/>
<reference evidence="2" key="2">
    <citation type="journal article" date="2016" name="Int. J. Syst. Evol. Microbiol.">
        <title>Complete genome sequence and cell structure of Limnochorda pilosa, a Gram-negative spore-former within the phylum Firmicutes.</title>
        <authorList>
            <person name="Watanabe M."/>
            <person name="Kojima H."/>
            <person name="Fukui M."/>
        </authorList>
    </citation>
    <scope>NUCLEOTIDE SEQUENCE [LARGE SCALE GENOMIC DNA]</scope>
    <source>
        <strain evidence="2">HC45</strain>
    </source>
</reference>
<protein>
    <submittedName>
        <fullName evidence="1">Cell wall-binding protein</fullName>
    </submittedName>
</protein>
<dbReference type="EMBL" id="AP014924">
    <property type="protein sequence ID" value="BAS29284.1"/>
    <property type="molecule type" value="Genomic_DNA"/>
</dbReference>
<evidence type="ECO:0000313" key="1">
    <source>
        <dbReference type="EMBL" id="BAS29284.1"/>
    </source>
</evidence>
<dbReference type="InterPro" id="IPR007253">
    <property type="entry name" value="Cell_wall-bd_2"/>
</dbReference>